<dbReference type="Proteomes" id="UP000764045">
    <property type="component" value="Unassembled WGS sequence"/>
</dbReference>
<dbReference type="GO" id="GO:0016430">
    <property type="term" value="F:tRNA (adenine-N6)-methyltransferase activity"/>
    <property type="evidence" value="ECO:0007669"/>
    <property type="project" value="UniProtKB-UniRule"/>
</dbReference>
<evidence type="ECO:0000256" key="1">
    <source>
        <dbReference type="ARBA" id="ARBA00022490"/>
    </source>
</evidence>
<dbReference type="InterPro" id="IPR029063">
    <property type="entry name" value="SAM-dependent_MTases_sf"/>
</dbReference>
<evidence type="ECO:0000259" key="7">
    <source>
        <dbReference type="Pfam" id="PF13649"/>
    </source>
</evidence>
<dbReference type="CDD" id="cd02440">
    <property type="entry name" value="AdoMet_MTases"/>
    <property type="match status" value="1"/>
</dbReference>
<dbReference type="PANTHER" id="PTHR47739:SF1">
    <property type="entry name" value="TRNA1(VAL) (ADENINE(37)-N6)-METHYLTRANSFERASE"/>
    <property type="match status" value="1"/>
</dbReference>
<gene>
    <name evidence="8" type="ORF">H6B30_11050</name>
</gene>
<dbReference type="PANTHER" id="PTHR47739">
    <property type="entry name" value="TRNA1(VAL) (ADENINE(37)-N6)-METHYLTRANSFERASE"/>
    <property type="match status" value="1"/>
</dbReference>
<dbReference type="InterPro" id="IPR022882">
    <property type="entry name" value="tRNA_adenine-N6_MeTrfase"/>
</dbReference>
<comment type="subcellular location">
    <subcellularLocation>
        <location evidence="6">Cytoplasm</location>
    </subcellularLocation>
</comment>
<evidence type="ECO:0000313" key="9">
    <source>
        <dbReference type="Proteomes" id="UP000764045"/>
    </source>
</evidence>
<dbReference type="EC" id="2.1.1.223" evidence="6"/>
<feature type="domain" description="Methyltransferase" evidence="7">
    <location>
        <begin position="45"/>
        <end position="132"/>
    </location>
</feature>
<organism evidence="8 9">
    <name type="scientific">Marseilla massiliensis</name>
    <dbReference type="NCBI Taxonomy" id="1841864"/>
    <lineage>
        <taxon>Bacteria</taxon>
        <taxon>Pseudomonadati</taxon>
        <taxon>Bacteroidota</taxon>
        <taxon>Bacteroidia</taxon>
        <taxon>Bacteroidales</taxon>
        <taxon>Prevotellaceae</taxon>
        <taxon>Marseilla</taxon>
    </lineage>
</organism>
<keyword evidence="2 6" id="KW-0489">Methyltransferase</keyword>
<proteinExistence type="inferred from homology"/>
<dbReference type="GO" id="GO:0005737">
    <property type="term" value="C:cytoplasm"/>
    <property type="evidence" value="ECO:0007669"/>
    <property type="project" value="UniProtKB-SubCell"/>
</dbReference>
<evidence type="ECO:0000313" key="8">
    <source>
        <dbReference type="EMBL" id="MBM6662278.1"/>
    </source>
</evidence>
<dbReference type="RefSeq" id="WP_205110571.1">
    <property type="nucleotide sequence ID" value="NZ_JACJJL010000018.1"/>
</dbReference>
<reference evidence="8 9" key="1">
    <citation type="journal article" date="2021" name="Sci. Rep.">
        <title>The distribution of antibiotic resistance genes in chicken gut microbiota commensals.</title>
        <authorList>
            <person name="Juricova H."/>
            <person name="Matiasovicova J."/>
            <person name="Kubasova T."/>
            <person name="Cejkova D."/>
            <person name="Rychlik I."/>
        </authorList>
    </citation>
    <scope>NUCLEOTIDE SEQUENCE [LARGE SCALE GENOMIC DNA]</scope>
    <source>
        <strain evidence="8 9">An819</strain>
    </source>
</reference>
<name>A0A938WNU8_9BACT</name>
<sequence length="231" mass="25335">MPNDYFRFKRFTVWQDRCAMKVGTDATLLGAWAGLPPNGGERLDVLDIGTGTGIIALMLAQRCADACVTGIDIDPDAAAQAAANMAASPFSSRMKVVCQPMQQFGGGTYDAITCNPPYFQGSLECPDSKRTLSRHNTSLTYDELASHVFRLLAGEGEFSMILPADHLHHMEAAAAIAGLFEKRRCYVRTKETKPPKRVMLAYAKRPQPAAQCEELTLNDPKHATLMADFYI</sequence>
<evidence type="ECO:0000256" key="6">
    <source>
        <dbReference type="HAMAP-Rule" id="MF_01872"/>
    </source>
</evidence>
<keyword evidence="1 6" id="KW-0963">Cytoplasm</keyword>
<dbReference type="Pfam" id="PF13649">
    <property type="entry name" value="Methyltransf_25"/>
    <property type="match status" value="1"/>
</dbReference>
<comment type="catalytic activity">
    <reaction evidence="6">
        <text>adenosine(37) in tRNA1(Val) + S-adenosyl-L-methionine = N(6)-methyladenosine(37) in tRNA1(Val) + S-adenosyl-L-homocysteine + H(+)</text>
        <dbReference type="Rhea" id="RHEA:43160"/>
        <dbReference type="Rhea" id="RHEA-COMP:10369"/>
        <dbReference type="Rhea" id="RHEA-COMP:10370"/>
        <dbReference type="ChEBI" id="CHEBI:15378"/>
        <dbReference type="ChEBI" id="CHEBI:57856"/>
        <dbReference type="ChEBI" id="CHEBI:59789"/>
        <dbReference type="ChEBI" id="CHEBI:74411"/>
        <dbReference type="ChEBI" id="CHEBI:74449"/>
        <dbReference type="EC" id="2.1.1.223"/>
    </reaction>
</comment>
<evidence type="ECO:0000256" key="4">
    <source>
        <dbReference type="ARBA" id="ARBA00022691"/>
    </source>
</evidence>
<dbReference type="HAMAP" id="MF_01872">
    <property type="entry name" value="tRNA_methyltr_YfiC"/>
    <property type="match status" value="1"/>
</dbReference>
<dbReference type="InterPro" id="IPR050210">
    <property type="entry name" value="tRNA_Adenine-N(6)_MTase"/>
</dbReference>
<keyword evidence="5 6" id="KW-0819">tRNA processing</keyword>
<dbReference type="AlphaFoldDB" id="A0A938WNU8"/>
<evidence type="ECO:0000256" key="3">
    <source>
        <dbReference type="ARBA" id="ARBA00022679"/>
    </source>
</evidence>
<evidence type="ECO:0000256" key="5">
    <source>
        <dbReference type="ARBA" id="ARBA00022694"/>
    </source>
</evidence>
<dbReference type="GO" id="GO:0008033">
    <property type="term" value="P:tRNA processing"/>
    <property type="evidence" value="ECO:0007669"/>
    <property type="project" value="UniProtKB-UniRule"/>
</dbReference>
<accession>A0A938WNU8</accession>
<protein>
    <recommendedName>
        <fullName evidence="6">tRNA1(Val) (adenine(37)-N6)-methyltransferase</fullName>
        <ecNumber evidence="6">2.1.1.223</ecNumber>
    </recommendedName>
    <alternativeName>
        <fullName evidence="6">tRNA m6A37 methyltransferase</fullName>
    </alternativeName>
</protein>
<keyword evidence="4 6" id="KW-0949">S-adenosyl-L-methionine</keyword>
<keyword evidence="3 6" id="KW-0808">Transferase</keyword>
<dbReference type="SUPFAM" id="SSF53335">
    <property type="entry name" value="S-adenosyl-L-methionine-dependent methyltransferases"/>
    <property type="match status" value="1"/>
</dbReference>
<comment type="caution">
    <text evidence="8">The sequence shown here is derived from an EMBL/GenBank/DDBJ whole genome shotgun (WGS) entry which is preliminary data.</text>
</comment>
<dbReference type="GO" id="GO:0032259">
    <property type="term" value="P:methylation"/>
    <property type="evidence" value="ECO:0007669"/>
    <property type="project" value="UniProtKB-KW"/>
</dbReference>
<dbReference type="InterPro" id="IPR041698">
    <property type="entry name" value="Methyltransf_25"/>
</dbReference>
<dbReference type="Gene3D" id="3.40.50.150">
    <property type="entry name" value="Vaccinia Virus protein VP39"/>
    <property type="match status" value="1"/>
</dbReference>
<comment type="similarity">
    <text evidence="6">Belongs to the methyltransferase superfamily. tRNA (adenine-N(6)-)-methyltransferase family.</text>
</comment>
<comment type="function">
    <text evidence="6">Specifically methylates the adenine in position 37 of tRNA(1)(Val) (anticodon cmo5UAC).</text>
</comment>
<keyword evidence="9" id="KW-1185">Reference proteome</keyword>
<evidence type="ECO:0000256" key="2">
    <source>
        <dbReference type="ARBA" id="ARBA00022603"/>
    </source>
</evidence>
<dbReference type="EMBL" id="JACJJL010000018">
    <property type="protein sequence ID" value="MBM6662278.1"/>
    <property type="molecule type" value="Genomic_DNA"/>
</dbReference>